<dbReference type="SUPFAM" id="SSF48452">
    <property type="entry name" value="TPR-like"/>
    <property type="match status" value="2"/>
</dbReference>
<organism evidence="1 2">
    <name type="scientific">Aspergillus puulaauensis</name>
    <dbReference type="NCBI Taxonomy" id="1220207"/>
    <lineage>
        <taxon>Eukaryota</taxon>
        <taxon>Fungi</taxon>
        <taxon>Dikarya</taxon>
        <taxon>Ascomycota</taxon>
        <taxon>Pezizomycotina</taxon>
        <taxon>Eurotiomycetes</taxon>
        <taxon>Eurotiomycetidae</taxon>
        <taxon>Eurotiales</taxon>
        <taxon>Aspergillaceae</taxon>
        <taxon>Aspergillus</taxon>
    </lineage>
</organism>
<dbReference type="InterPro" id="IPR011990">
    <property type="entry name" value="TPR-like_helical_dom_sf"/>
</dbReference>
<sequence length="454" mass="50303">MPDLISLIGVLGLLEMRTVPDQDPAGEYADNQEAMEKLQSLVPLASDNTTESYDKKAQLATLYLKTGSFDQAVPLLRDTLDGRRRLLGSDHAAIIQTEELLACALYAQGETVDALKEFQAACAIRTRTPGTEDGWTVQNMFNTGIVTWHIGEHQEACDIMSKTYKMSERIHGPHHPSTLSAMENSSFMYHFVERSWEAQKVQQKVVNVRLNDLPHDGGTILKSAILLGKICMDKEWWENCEKTYSLIVELRTNLEGSDSPATLASKANLATAVQKQGRLDEGEKICLEISDVARTEFGPESPVALRCKLRLATILSDKGEHIPALAIQREVLQIQEQALGSSHEDTCCTLCHLSETLVELEQYDEAVTALKRLVSALEQRLGVCDPEALSASLDLSMLLARIDLIDEAEDIVVNVISGREAAEDSELLFKLRKAVNVLLQHGRTAPFNKFYLGL</sequence>
<dbReference type="Pfam" id="PF13424">
    <property type="entry name" value="TPR_12"/>
    <property type="match status" value="3"/>
</dbReference>
<dbReference type="OrthoDB" id="4121059at2759"/>
<proteinExistence type="predicted"/>
<evidence type="ECO:0008006" key="3">
    <source>
        <dbReference type="Google" id="ProtNLM"/>
    </source>
</evidence>
<reference evidence="1" key="2">
    <citation type="submission" date="2021-02" db="EMBL/GenBank/DDBJ databases">
        <title>Aspergillus puulaauensis MK2 genome sequence.</title>
        <authorList>
            <person name="Futagami T."/>
            <person name="Mori K."/>
            <person name="Kadooka C."/>
            <person name="Tanaka T."/>
        </authorList>
    </citation>
    <scope>NUCLEOTIDE SEQUENCE</scope>
    <source>
        <strain evidence="1">MK2</strain>
    </source>
</reference>
<dbReference type="PANTHER" id="PTHR46082">
    <property type="entry name" value="ATP/GTP-BINDING PROTEIN-RELATED"/>
    <property type="match status" value="1"/>
</dbReference>
<dbReference type="AlphaFoldDB" id="A0A7R8ART3"/>
<dbReference type="RefSeq" id="XP_041559174.1">
    <property type="nucleotide sequence ID" value="XM_041706827.1"/>
</dbReference>
<gene>
    <name evidence="1" type="ORF">APUU_60028A</name>
</gene>
<name>A0A7R8ART3_9EURO</name>
<dbReference type="EMBL" id="AP024448">
    <property type="protein sequence ID" value="BCS26980.1"/>
    <property type="molecule type" value="Genomic_DNA"/>
</dbReference>
<dbReference type="GeneID" id="64976985"/>
<protein>
    <recommendedName>
        <fullName evidence="3">TPR-like protein</fullName>
    </recommendedName>
</protein>
<keyword evidence="2" id="KW-1185">Reference proteome</keyword>
<dbReference type="KEGG" id="apuu:APUU_60028A"/>
<evidence type="ECO:0000313" key="2">
    <source>
        <dbReference type="Proteomes" id="UP000654913"/>
    </source>
</evidence>
<dbReference type="Proteomes" id="UP000654913">
    <property type="component" value="Chromosome 6"/>
</dbReference>
<evidence type="ECO:0000313" key="1">
    <source>
        <dbReference type="EMBL" id="BCS26980.1"/>
    </source>
</evidence>
<dbReference type="Gene3D" id="1.25.40.10">
    <property type="entry name" value="Tetratricopeptide repeat domain"/>
    <property type="match status" value="2"/>
</dbReference>
<dbReference type="PANTHER" id="PTHR46082:SF6">
    <property type="entry name" value="AAA+ ATPASE DOMAIN-CONTAINING PROTEIN-RELATED"/>
    <property type="match status" value="1"/>
</dbReference>
<accession>A0A7R8ART3</accession>
<dbReference type="Pfam" id="PF13374">
    <property type="entry name" value="TPR_10"/>
    <property type="match status" value="1"/>
</dbReference>
<dbReference type="InterPro" id="IPR053137">
    <property type="entry name" value="NLR-like"/>
</dbReference>
<reference evidence="1" key="1">
    <citation type="submission" date="2021-01" db="EMBL/GenBank/DDBJ databases">
        <authorList>
            <consortium name="Aspergillus puulaauensis MK2 genome sequencing consortium"/>
            <person name="Kazuki M."/>
            <person name="Futagami T."/>
        </authorList>
    </citation>
    <scope>NUCLEOTIDE SEQUENCE</scope>
    <source>
        <strain evidence="1">MK2</strain>
    </source>
</reference>